<gene>
    <name evidence="8" type="ORF">GCM10011498_13710</name>
</gene>
<reference evidence="8" key="1">
    <citation type="journal article" date="2014" name="Int. J. Syst. Evol. Microbiol.">
        <title>Complete genome sequence of Corynebacterium casei LMG S-19264T (=DSM 44701T), isolated from a smear-ripened cheese.</title>
        <authorList>
            <consortium name="US DOE Joint Genome Institute (JGI-PGF)"/>
            <person name="Walter F."/>
            <person name="Albersmeier A."/>
            <person name="Kalinowski J."/>
            <person name="Ruckert C."/>
        </authorList>
    </citation>
    <scope>NUCLEOTIDE SEQUENCE</scope>
    <source>
        <strain evidence="8">CGMCC 1.15880</strain>
    </source>
</reference>
<comment type="function">
    <text evidence="5">Zinc chaperone that directly transfers zinc cofactor to target proteins, thereby activating them. Zinc is transferred from the CXCC motif in the GTPase domain to the zinc binding site in target proteins in a process requiring GTP hydrolysis.</text>
</comment>
<dbReference type="CDD" id="cd03112">
    <property type="entry name" value="CobW-like"/>
    <property type="match status" value="1"/>
</dbReference>
<dbReference type="SMART" id="SM00833">
    <property type="entry name" value="CobW_C"/>
    <property type="match status" value="1"/>
</dbReference>
<dbReference type="SUPFAM" id="SSF90002">
    <property type="entry name" value="Hypothetical protein YjiA, C-terminal domain"/>
    <property type="match status" value="1"/>
</dbReference>
<comment type="caution">
    <text evidence="8">The sequence shown here is derived from an EMBL/GenBank/DDBJ whole genome shotgun (WGS) entry which is preliminary data.</text>
</comment>
<dbReference type="RefSeq" id="WP_188672475.1">
    <property type="nucleotide sequence ID" value="NZ_BMKA01000002.1"/>
</dbReference>
<keyword evidence="2" id="KW-0378">Hydrolase</keyword>
<dbReference type="EMBL" id="BMKA01000002">
    <property type="protein sequence ID" value="GGA14722.1"/>
    <property type="molecule type" value="Genomic_DNA"/>
</dbReference>
<evidence type="ECO:0000256" key="5">
    <source>
        <dbReference type="ARBA" id="ARBA00045658"/>
    </source>
</evidence>
<dbReference type="InterPro" id="IPR036627">
    <property type="entry name" value="CobW-likC_sf"/>
</dbReference>
<dbReference type="InterPro" id="IPR051316">
    <property type="entry name" value="Zinc-reg_GTPase_activator"/>
</dbReference>
<evidence type="ECO:0000313" key="8">
    <source>
        <dbReference type="EMBL" id="GGA14722.1"/>
    </source>
</evidence>
<dbReference type="SUPFAM" id="SSF52540">
    <property type="entry name" value="P-loop containing nucleoside triphosphate hydrolases"/>
    <property type="match status" value="1"/>
</dbReference>
<proteinExistence type="inferred from homology"/>
<dbReference type="Gene3D" id="3.30.1220.10">
    <property type="entry name" value="CobW-like, C-terminal domain"/>
    <property type="match status" value="1"/>
</dbReference>
<sequence length="300" mass="31633">MIKPLPVTVIGGYLGAGKTSLVNHLLRNADGLRLAVLVNEFGALPIDEDLIEAQEDDIISIAGGCVCCSYGSDMAAALSDLRKLDPAPDHVVLEASGVALPGAIAGSVGLMQGYSMDGVVIVADAETLRTNANHKYMGDTVTRQLADADIVVLNKVDLVDDKTRADSTDFALSYAKNAQLLGAEHGALPPEVLLQSFVGRNRDSGARHDTSGFDSVSLPLETPCDPAALGRFLASDELDLVRAKGFVRDESGAVHAVQSVSRRWSSEPAPEDSPIGLVCIGLKPAFDEEKLRQQIAQAFG</sequence>
<evidence type="ECO:0000313" key="9">
    <source>
        <dbReference type="Proteomes" id="UP000628017"/>
    </source>
</evidence>
<evidence type="ECO:0000256" key="3">
    <source>
        <dbReference type="ARBA" id="ARBA00023186"/>
    </source>
</evidence>
<evidence type="ECO:0000256" key="6">
    <source>
        <dbReference type="ARBA" id="ARBA00049117"/>
    </source>
</evidence>
<name>A0A916QVT8_9RHOB</name>
<keyword evidence="3" id="KW-0143">Chaperone</keyword>
<accession>A0A916QVT8</accession>
<evidence type="ECO:0000259" key="7">
    <source>
        <dbReference type="SMART" id="SM00833"/>
    </source>
</evidence>
<keyword evidence="1" id="KW-0547">Nucleotide-binding</keyword>
<evidence type="ECO:0000256" key="1">
    <source>
        <dbReference type="ARBA" id="ARBA00022741"/>
    </source>
</evidence>
<dbReference type="InterPro" id="IPR011629">
    <property type="entry name" value="CobW-like_C"/>
</dbReference>
<dbReference type="Proteomes" id="UP000628017">
    <property type="component" value="Unassembled WGS sequence"/>
</dbReference>
<dbReference type="GO" id="GO:0005737">
    <property type="term" value="C:cytoplasm"/>
    <property type="evidence" value="ECO:0007669"/>
    <property type="project" value="TreeGrafter"/>
</dbReference>
<feature type="domain" description="CobW C-terminal" evidence="7">
    <location>
        <begin position="213"/>
        <end position="299"/>
    </location>
</feature>
<dbReference type="AlphaFoldDB" id="A0A916QVT8"/>
<reference evidence="8" key="2">
    <citation type="submission" date="2020-09" db="EMBL/GenBank/DDBJ databases">
        <authorList>
            <person name="Sun Q."/>
            <person name="Zhou Y."/>
        </authorList>
    </citation>
    <scope>NUCLEOTIDE SEQUENCE</scope>
    <source>
        <strain evidence="8">CGMCC 1.15880</strain>
    </source>
</reference>
<organism evidence="8 9">
    <name type="scientific">Neptunicoccus cionae</name>
    <dbReference type="NCBI Taxonomy" id="2035344"/>
    <lineage>
        <taxon>Bacteria</taxon>
        <taxon>Pseudomonadati</taxon>
        <taxon>Pseudomonadota</taxon>
        <taxon>Alphaproteobacteria</taxon>
        <taxon>Rhodobacterales</taxon>
        <taxon>Paracoccaceae</taxon>
        <taxon>Neptunicoccus</taxon>
    </lineage>
</organism>
<dbReference type="Pfam" id="PF02492">
    <property type="entry name" value="cobW"/>
    <property type="match status" value="1"/>
</dbReference>
<comment type="catalytic activity">
    <reaction evidence="6">
        <text>GTP + H2O = GDP + phosphate + H(+)</text>
        <dbReference type="Rhea" id="RHEA:19669"/>
        <dbReference type="ChEBI" id="CHEBI:15377"/>
        <dbReference type="ChEBI" id="CHEBI:15378"/>
        <dbReference type="ChEBI" id="CHEBI:37565"/>
        <dbReference type="ChEBI" id="CHEBI:43474"/>
        <dbReference type="ChEBI" id="CHEBI:58189"/>
    </reaction>
    <physiologicalReaction direction="left-to-right" evidence="6">
        <dbReference type="Rhea" id="RHEA:19670"/>
    </physiologicalReaction>
</comment>
<dbReference type="Gene3D" id="3.40.50.300">
    <property type="entry name" value="P-loop containing nucleotide triphosphate hydrolases"/>
    <property type="match status" value="1"/>
</dbReference>
<protein>
    <submittedName>
        <fullName evidence="8">Cobalamin biosynthesis protein CobW</fullName>
    </submittedName>
</protein>
<dbReference type="InterPro" id="IPR027417">
    <property type="entry name" value="P-loop_NTPase"/>
</dbReference>
<evidence type="ECO:0000256" key="4">
    <source>
        <dbReference type="ARBA" id="ARBA00034320"/>
    </source>
</evidence>
<dbReference type="InterPro" id="IPR003495">
    <property type="entry name" value="CobW/HypB/UreG_nucleotide-bd"/>
</dbReference>
<comment type="similarity">
    <text evidence="4">Belongs to the SIMIBI class G3E GTPase family. ZNG1 subfamily.</text>
</comment>
<dbReference type="Pfam" id="PF07683">
    <property type="entry name" value="CobW_C"/>
    <property type="match status" value="1"/>
</dbReference>
<evidence type="ECO:0000256" key="2">
    <source>
        <dbReference type="ARBA" id="ARBA00022801"/>
    </source>
</evidence>
<dbReference type="PANTHER" id="PTHR13748:SF62">
    <property type="entry name" value="COBW DOMAIN-CONTAINING PROTEIN"/>
    <property type="match status" value="1"/>
</dbReference>
<dbReference type="GO" id="GO:0016787">
    <property type="term" value="F:hydrolase activity"/>
    <property type="evidence" value="ECO:0007669"/>
    <property type="project" value="UniProtKB-KW"/>
</dbReference>
<dbReference type="GO" id="GO:0000166">
    <property type="term" value="F:nucleotide binding"/>
    <property type="evidence" value="ECO:0007669"/>
    <property type="project" value="UniProtKB-KW"/>
</dbReference>
<keyword evidence="9" id="KW-1185">Reference proteome</keyword>
<dbReference type="PANTHER" id="PTHR13748">
    <property type="entry name" value="COBW-RELATED"/>
    <property type="match status" value="1"/>
</dbReference>